<name>A0A949WW98_9CLOT</name>
<feature type="transmembrane region" description="Helical" evidence="6">
    <location>
        <begin position="119"/>
        <end position="141"/>
    </location>
</feature>
<dbReference type="PANTHER" id="PTHR37693:SF1">
    <property type="entry name" value="INTEGRAL MEMBRANE PROTEIN"/>
    <property type="match status" value="1"/>
</dbReference>
<dbReference type="PROSITE" id="PS51257">
    <property type="entry name" value="PROKAR_LIPOPROTEIN"/>
    <property type="match status" value="1"/>
</dbReference>
<dbReference type="NCBIfam" id="TIGR00374">
    <property type="entry name" value="flippase-like domain"/>
    <property type="match status" value="1"/>
</dbReference>
<accession>A0A949WW98</accession>
<feature type="transmembrane region" description="Helical" evidence="6">
    <location>
        <begin position="153"/>
        <end position="174"/>
    </location>
</feature>
<comment type="function">
    <text evidence="6">Catalyzes the transfer of a lysyl group from L-lysyl-tRNA(Lys) to membrane-bound phosphatidylglycerol (PG), which produces lysylphosphatidylglycerol (LPG), a major component of the bacterial membrane with a positive net charge. LPG synthesis contributes to bacterial virulence as it is involved in the resistance mechanism against cationic antimicrobial peptides (CAMP) produces by the host's immune system (defensins, cathelicidins) and by the competing microorganisms.</text>
</comment>
<organism evidence="7 8">
    <name type="scientific">Clostridium thailandense</name>
    <dbReference type="NCBI Taxonomy" id="2794346"/>
    <lineage>
        <taxon>Bacteria</taxon>
        <taxon>Bacillati</taxon>
        <taxon>Bacillota</taxon>
        <taxon>Clostridia</taxon>
        <taxon>Eubacteriales</taxon>
        <taxon>Clostridiaceae</taxon>
        <taxon>Clostridium</taxon>
    </lineage>
</organism>
<dbReference type="GO" id="GO:0046677">
    <property type="term" value="P:response to antibiotic"/>
    <property type="evidence" value="ECO:0007669"/>
    <property type="project" value="UniProtKB-KW"/>
</dbReference>
<evidence type="ECO:0000256" key="1">
    <source>
        <dbReference type="ARBA" id="ARBA00004651"/>
    </source>
</evidence>
<comment type="subcellular location">
    <subcellularLocation>
        <location evidence="1 6">Cell membrane</location>
        <topology evidence="1 6">Multi-pass membrane protein</topology>
    </subcellularLocation>
</comment>
<evidence type="ECO:0000256" key="5">
    <source>
        <dbReference type="ARBA" id="ARBA00023136"/>
    </source>
</evidence>
<feature type="transmembrane region" description="Helical" evidence="6">
    <location>
        <begin position="6"/>
        <end position="25"/>
    </location>
</feature>
<dbReference type="Proteomes" id="UP000694308">
    <property type="component" value="Unassembled WGS sequence"/>
</dbReference>
<dbReference type="EC" id="2.3.2.3" evidence="6"/>
<gene>
    <name evidence="6" type="primary">mprF</name>
    <name evidence="7" type="ORF">I6U48_16865</name>
</gene>
<comment type="similarity">
    <text evidence="6">Belongs to the LPG synthase family.</text>
</comment>
<dbReference type="RefSeq" id="WP_218321632.1">
    <property type="nucleotide sequence ID" value="NZ_JAEEGC010000089.1"/>
</dbReference>
<keyword evidence="4 6" id="KW-1133">Transmembrane helix</keyword>
<comment type="caution">
    <text evidence="7">The sequence shown here is derived from an EMBL/GenBank/DDBJ whole genome shotgun (WGS) entry which is preliminary data.</text>
</comment>
<proteinExistence type="inferred from homology"/>
<feature type="transmembrane region" description="Helical" evidence="6">
    <location>
        <begin position="37"/>
        <end position="56"/>
    </location>
</feature>
<keyword evidence="6" id="KW-0443">Lipid metabolism</keyword>
<evidence type="ECO:0000256" key="3">
    <source>
        <dbReference type="ARBA" id="ARBA00022692"/>
    </source>
</evidence>
<keyword evidence="6" id="KW-0808">Transferase</keyword>
<keyword evidence="5 6" id="KW-0472">Membrane</keyword>
<protein>
    <recommendedName>
        <fullName evidence="6">Phosphatidylglycerol lysyltransferase</fullName>
        <ecNumber evidence="6">2.3.2.3</ecNumber>
    </recommendedName>
    <alternativeName>
        <fullName evidence="6">Lysylphosphatidylglycerol synthase</fullName>
    </alternativeName>
</protein>
<sequence length="339" mass="39281">MKNKKLNIIVVAISACIFFSFFIFNKGFGSLIKELKALNMYWIFFALMSIILFWTFETMILHTITKKLYSKEYSFFQSVKFQMVGQFFGAITPLSAGSQPAQLYEMTKYGIPAGLSGSILMIKFMLHELINIFYLLVALLFRFSYFNSKIKHFTYFALLGIVINIAVMLFAILVVVNRRITEIIMQFILKILGAIRILKDVKAKQKKVEEELKSFHKNALLMREHIDMCTYVLIYTLFQWLTYFSIPYFIYRGFGFNYQDLWTIMAAQVFLTVFMSAIPLPGAEGGAEGGFYVIFKLFFKSNTIITALFIWRVLTYYLSIAVSSAFILAISNTHLRKKC</sequence>
<evidence type="ECO:0000256" key="4">
    <source>
        <dbReference type="ARBA" id="ARBA00022989"/>
    </source>
</evidence>
<dbReference type="Pfam" id="PF03706">
    <property type="entry name" value="LPG_synthase_TM"/>
    <property type="match status" value="1"/>
</dbReference>
<evidence type="ECO:0000256" key="6">
    <source>
        <dbReference type="RuleBase" id="RU363042"/>
    </source>
</evidence>
<feature type="transmembrane region" description="Helical" evidence="6">
    <location>
        <begin position="231"/>
        <end position="250"/>
    </location>
</feature>
<dbReference type="GO" id="GO:0050071">
    <property type="term" value="F:phosphatidylglycerol lysyltransferase activity"/>
    <property type="evidence" value="ECO:0007669"/>
    <property type="project" value="UniProtKB-EC"/>
</dbReference>
<comment type="catalytic activity">
    <reaction evidence="6">
        <text>L-lysyl-tRNA(Lys) + a 1,2-diacyl-sn-glycero-3-phospho-(1'-sn-glycerol) = a 1,2-diacyl-sn-glycero-3-phospho-1'-(3'-O-L-lysyl)-sn-glycerol + tRNA(Lys)</text>
        <dbReference type="Rhea" id="RHEA:10668"/>
        <dbReference type="Rhea" id="RHEA-COMP:9696"/>
        <dbReference type="Rhea" id="RHEA-COMP:9697"/>
        <dbReference type="ChEBI" id="CHEBI:64716"/>
        <dbReference type="ChEBI" id="CHEBI:75792"/>
        <dbReference type="ChEBI" id="CHEBI:78442"/>
        <dbReference type="ChEBI" id="CHEBI:78529"/>
        <dbReference type="EC" id="2.3.2.3"/>
    </reaction>
</comment>
<feature type="transmembrane region" description="Helical" evidence="6">
    <location>
        <begin position="316"/>
        <end position="335"/>
    </location>
</feature>
<dbReference type="InterPro" id="IPR022791">
    <property type="entry name" value="L-PG_synthase/AglD"/>
</dbReference>
<keyword evidence="3 6" id="KW-0812">Transmembrane</keyword>
<evidence type="ECO:0000256" key="2">
    <source>
        <dbReference type="ARBA" id="ARBA00022475"/>
    </source>
</evidence>
<keyword evidence="2" id="KW-1003">Cell membrane</keyword>
<evidence type="ECO:0000313" key="8">
    <source>
        <dbReference type="Proteomes" id="UP000694308"/>
    </source>
</evidence>
<keyword evidence="6" id="KW-0046">Antibiotic resistance</keyword>
<dbReference type="PANTHER" id="PTHR37693">
    <property type="entry name" value="PHOSPHATIDYLGLYCEROL LYSYLTRANSFERASE"/>
    <property type="match status" value="1"/>
</dbReference>
<dbReference type="AlphaFoldDB" id="A0A949WW98"/>
<dbReference type="GO" id="GO:0006629">
    <property type="term" value="P:lipid metabolic process"/>
    <property type="evidence" value="ECO:0007669"/>
    <property type="project" value="UniProtKB-KW"/>
</dbReference>
<reference evidence="7" key="1">
    <citation type="submission" date="2020-12" db="EMBL/GenBank/DDBJ databases">
        <title>Clostridium thailandense sp. nov., a novel acetogenic bacterium isolated from peat land soil in Thailand.</title>
        <authorList>
            <person name="Chaikitkaew S."/>
            <person name="Birkeland N.K."/>
        </authorList>
    </citation>
    <scope>NUCLEOTIDE SEQUENCE</scope>
    <source>
        <strain evidence="7">PL3</strain>
    </source>
</reference>
<keyword evidence="8" id="KW-1185">Reference proteome</keyword>
<dbReference type="GO" id="GO:0005886">
    <property type="term" value="C:plasma membrane"/>
    <property type="evidence" value="ECO:0007669"/>
    <property type="project" value="UniProtKB-SubCell"/>
</dbReference>
<evidence type="ECO:0000313" key="7">
    <source>
        <dbReference type="EMBL" id="MBV7274567.1"/>
    </source>
</evidence>
<dbReference type="EMBL" id="JAEEGC010000089">
    <property type="protein sequence ID" value="MBV7274567.1"/>
    <property type="molecule type" value="Genomic_DNA"/>
</dbReference>